<evidence type="ECO:0000313" key="2">
    <source>
        <dbReference type="EMBL" id="SCX02875.1"/>
    </source>
</evidence>
<dbReference type="InterPro" id="IPR000182">
    <property type="entry name" value="GNAT_dom"/>
</dbReference>
<dbReference type="SUPFAM" id="SSF55729">
    <property type="entry name" value="Acyl-CoA N-acyltransferases (Nat)"/>
    <property type="match status" value="1"/>
</dbReference>
<proteinExistence type="predicted"/>
<dbReference type="Gene3D" id="3.40.630.30">
    <property type="match status" value="1"/>
</dbReference>
<dbReference type="Pfam" id="PF13302">
    <property type="entry name" value="Acetyltransf_3"/>
    <property type="match status" value="1"/>
</dbReference>
<dbReference type="InterPro" id="IPR051531">
    <property type="entry name" value="N-acetyltransferase"/>
</dbReference>
<reference evidence="3" key="1">
    <citation type="submission" date="2016-10" db="EMBL/GenBank/DDBJ databases">
        <authorList>
            <person name="Wibberg D."/>
        </authorList>
    </citation>
    <scope>NUCLEOTIDE SEQUENCE [LARGE SCALE GENOMIC DNA]</scope>
</reference>
<dbReference type="STRING" id="1907666.DSM25559_0267"/>
<organism evidence="2 3">
    <name type="scientific">Agrobacterium rosae</name>
    <dbReference type="NCBI Taxonomy" id="1972867"/>
    <lineage>
        <taxon>Bacteria</taxon>
        <taxon>Pseudomonadati</taxon>
        <taxon>Pseudomonadota</taxon>
        <taxon>Alphaproteobacteria</taxon>
        <taxon>Hyphomicrobiales</taxon>
        <taxon>Rhizobiaceae</taxon>
        <taxon>Rhizobium/Agrobacterium group</taxon>
        <taxon>Agrobacterium</taxon>
    </lineage>
</organism>
<dbReference type="RefSeq" id="WP_077117270.1">
    <property type="nucleotide sequence ID" value="NZ_FMUE01000001.1"/>
</dbReference>
<dbReference type="GO" id="GO:0016747">
    <property type="term" value="F:acyltransferase activity, transferring groups other than amino-acyl groups"/>
    <property type="evidence" value="ECO:0007669"/>
    <property type="project" value="InterPro"/>
</dbReference>
<dbReference type="PANTHER" id="PTHR43792:SF16">
    <property type="entry name" value="N-ACETYLTRANSFERASE DOMAIN-CONTAINING PROTEIN"/>
    <property type="match status" value="1"/>
</dbReference>
<dbReference type="Proteomes" id="UP000187891">
    <property type="component" value="Unassembled WGS sequence"/>
</dbReference>
<dbReference type="AlphaFoldDB" id="A0A1R3TJ52"/>
<dbReference type="EMBL" id="FMUE01000001">
    <property type="protein sequence ID" value="SCX02875.1"/>
    <property type="molecule type" value="Genomic_DNA"/>
</dbReference>
<name>A0A1R3TJ52_9HYPH</name>
<feature type="domain" description="N-acetyltransferase" evidence="1">
    <location>
        <begin position="11"/>
        <end position="155"/>
    </location>
</feature>
<gene>
    <name evidence="2" type="ORF">DSM25559_0267</name>
</gene>
<dbReference type="PANTHER" id="PTHR43792">
    <property type="entry name" value="GNAT FAMILY, PUTATIVE (AFU_ORTHOLOGUE AFUA_3G00765)-RELATED-RELATED"/>
    <property type="match status" value="1"/>
</dbReference>
<accession>A0A1R3TJ52</accession>
<evidence type="ECO:0000259" key="1">
    <source>
        <dbReference type="Pfam" id="PF13302"/>
    </source>
</evidence>
<sequence length="177" mass="19853">MQSIPIIETPRLLLRSHHVNDFADYATLWADPGVVRYIGGIPQTREQSWSKLLRSAGHWHHLGFGFMAVEDKETGRFMGEAGFHEARREITPSVEGTLETGWVFFPKFHGKGYAFEAVSALIQWAEVNFPDMCMTSIIHPENGPSLKLAAKLGFVELARTDYNGDIVILSRTEIPPA</sequence>
<evidence type="ECO:0000313" key="3">
    <source>
        <dbReference type="Proteomes" id="UP000187891"/>
    </source>
</evidence>
<dbReference type="InterPro" id="IPR016181">
    <property type="entry name" value="Acyl_CoA_acyltransferase"/>
</dbReference>
<protein>
    <recommendedName>
        <fullName evidence="1">N-acetyltransferase domain-containing protein</fullName>
    </recommendedName>
</protein>